<organism evidence="2">
    <name type="scientific">marine sediment metagenome</name>
    <dbReference type="NCBI Taxonomy" id="412755"/>
    <lineage>
        <taxon>unclassified sequences</taxon>
        <taxon>metagenomes</taxon>
        <taxon>ecological metagenomes</taxon>
    </lineage>
</organism>
<name>X1CUC9_9ZZZZ</name>
<reference evidence="2" key="1">
    <citation type="journal article" date="2014" name="Front. Microbiol.">
        <title>High frequency of phylogenetically diverse reductive dehalogenase-homologous genes in deep subseafloor sedimentary metagenomes.</title>
        <authorList>
            <person name="Kawai M."/>
            <person name="Futagami T."/>
            <person name="Toyoda A."/>
            <person name="Takaki Y."/>
            <person name="Nishi S."/>
            <person name="Hori S."/>
            <person name="Arai W."/>
            <person name="Tsubouchi T."/>
            <person name="Morono Y."/>
            <person name="Uchiyama I."/>
            <person name="Ito T."/>
            <person name="Fujiyama A."/>
            <person name="Inagaki F."/>
            <person name="Takami H."/>
        </authorList>
    </citation>
    <scope>NUCLEOTIDE SEQUENCE</scope>
    <source>
        <strain evidence="2">Expedition CK06-06</strain>
    </source>
</reference>
<keyword evidence="1" id="KW-0472">Membrane</keyword>
<evidence type="ECO:0000313" key="2">
    <source>
        <dbReference type="EMBL" id="GAH11412.1"/>
    </source>
</evidence>
<gene>
    <name evidence="2" type="ORF">S01H4_59811</name>
</gene>
<evidence type="ECO:0000256" key="1">
    <source>
        <dbReference type="SAM" id="Phobius"/>
    </source>
</evidence>
<dbReference type="AlphaFoldDB" id="X1CUC9"/>
<sequence>IVSTFLSLVLTIMDLSLQSNLNLAIFLLYITILSLFHVRKG</sequence>
<feature type="transmembrane region" description="Helical" evidence="1">
    <location>
        <begin position="20"/>
        <end position="38"/>
    </location>
</feature>
<keyword evidence="1" id="KW-0812">Transmembrane</keyword>
<keyword evidence="1" id="KW-1133">Transmembrane helix</keyword>
<protein>
    <submittedName>
        <fullName evidence="2">Uncharacterized protein</fullName>
    </submittedName>
</protein>
<comment type="caution">
    <text evidence="2">The sequence shown here is derived from an EMBL/GenBank/DDBJ whole genome shotgun (WGS) entry which is preliminary data.</text>
</comment>
<feature type="non-terminal residue" evidence="2">
    <location>
        <position position="1"/>
    </location>
</feature>
<accession>X1CUC9</accession>
<dbReference type="EMBL" id="BART01035143">
    <property type="protein sequence ID" value="GAH11412.1"/>
    <property type="molecule type" value="Genomic_DNA"/>
</dbReference>
<proteinExistence type="predicted"/>